<evidence type="ECO:0000313" key="1">
    <source>
        <dbReference type="EMBL" id="KAL0346425.1"/>
    </source>
</evidence>
<protein>
    <submittedName>
        <fullName evidence="1">Uncharacterized protein</fullName>
    </submittedName>
</protein>
<reference evidence="1" key="2">
    <citation type="journal article" date="2024" name="Plant">
        <title>Genomic evolution and insights into agronomic trait innovations of Sesamum species.</title>
        <authorList>
            <person name="Miao H."/>
            <person name="Wang L."/>
            <person name="Qu L."/>
            <person name="Liu H."/>
            <person name="Sun Y."/>
            <person name="Le M."/>
            <person name="Wang Q."/>
            <person name="Wei S."/>
            <person name="Zheng Y."/>
            <person name="Lin W."/>
            <person name="Duan Y."/>
            <person name="Cao H."/>
            <person name="Xiong S."/>
            <person name="Wang X."/>
            <person name="Wei L."/>
            <person name="Li C."/>
            <person name="Ma Q."/>
            <person name="Ju M."/>
            <person name="Zhao R."/>
            <person name="Li G."/>
            <person name="Mu C."/>
            <person name="Tian Q."/>
            <person name="Mei H."/>
            <person name="Zhang T."/>
            <person name="Gao T."/>
            <person name="Zhang H."/>
        </authorList>
    </citation>
    <scope>NUCLEOTIDE SEQUENCE</scope>
    <source>
        <strain evidence="1">KEN8</strain>
    </source>
</reference>
<dbReference type="AlphaFoldDB" id="A0AAW2NRE2"/>
<dbReference type="EMBL" id="JACGWM010000010">
    <property type="protein sequence ID" value="KAL0346425.1"/>
    <property type="molecule type" value="Genomic_DNA"/>
</dbReference>
<reference evidence="1" key="1">
    <citation type="submission" date="2020-06" db="EMBL/GenBank/DDBJ databases">
        <authorList>
            <person name="Li T."/>
            <person name="Hu X."/>
            <person name="Zhang T."/>
            <person name="Song X."/>
            <person name="Zhang H."/>
            <person name="Dai N."/>
            <person name="Sheng W."/>
            <person name="Hou X."/>
            <person name="Wei L."/>
        </authorList>
    </citation>
    <scope>NUCLEOTIDE SEQUENCE</scope>
    <source>
        <strain evidence="1">KEN8</strain>
        <tissue evidence="1">Leaf</tissue>
    </source>
</reference>
<gene>
    <name evidence="1" type="ORF">Scaly_1658500</name>
</gene>
<name>A0AAW2NRE2_9LAMI</name>
<comment type="caution">
    <text evidence="1">The sequence shown here is derived from an EMBL/GenBank/DDBJ whole genome shotgun (WGS) entry which is preliminary data.</text>
</comment>
<accession>A0AAW2NRE2</accession>
<organism evidence="1">
    <name type="scientific">Sesamum calycinum</name>
    <dbReference type="NCBI Taxonomy" id="2727403"/>
    <lineage>
        <taxon>Eukaryota</taxon>
        <taxon>Viridiplantae</taxon>
        <taxon>Streptophyta</taxon>
        <taxon>Embryophyta</taxon>
        <taxon>Tracheophyta</taxon>
        <taxon>Spermatophyta</taxon>
        <taxon>Magnoliopsida</taxon>
        <taxon>eudicotyledons</taxon>
        <taxon>Gunneridae</taxon>
        <taxon>Pentapetalae</taxon>
        <taxon>asterids</taxon>
        <taxon>lamiids</taxon>
        <taxon>Lamiales</taxon>
        <taxon>Pedaliaceae</taxon>
        <taxon>Sesamum</taxon>
    </lineage>
</organism>
<sequence length="198" mass="22090">MYFHDIFSSLSPSNAELDKVIDVVPVRVFNEINQEFLKEFTADEACEANGRICGVAVTRSTTKVSHLLFAGDTLIFCQATKEALGCAWEVLNVYGKTSEQQVNLQKSSIVFNGNTDMAMRDELAVILGVRIDTIHEKYIGLPYVVGATQKGSILSEKPGVEESRWVEGENSITSREVNIGQVYHPINTFLRHELFQNT</sequence>
<proteinExistence type="predicted"/>